<reference evidence="1 2" key="1">
    <citation type="submission" date="2016-01" db="EMBL/GenBank/DDBJ databases">
        <title>Molecular characterization of a novel circovirus in zebra finches (Taeniopygia guttata) associated with immunosuppression and opportunistic infections.</title>
        <authorList>
            <person name="Rinder M."/>
            <person name="Schmitz A."/>
            <person name="Peschel A."/>
            <person name="Woerle B."/>
            <person name="Gerlach H."/>
            <person name="Korbel R."/>
        </authorList>
    </citation>
    <scope>NUCLEOTIDE SEQUENCE [LARGE SCALE GENOMIC DNA]</scope>
    <source>
        <strain evidence="1">32469</strain>
    </source>
</reference>
<protein>
    <submittedName>
        <fullName evidence="1">ORFC4</fullName>
    </submittedName>
</protein>
<dbReference type="Proteomes" id="UP000116019">
    <property type="component" value="Segment"/>
</dbReference>
<name>A0A142LXW9_9CIRC</name>
<gene>
    <name evidence="1" type="primary">ORFC4</name>
</gene>
<accession>A0A142LXW9</accession>
<proteinExistence type="predicted"/>
<sequence>MADHHLLPWSAFGRPGTLTGQLGGCEAWPTRRSNLAGGWHEPLRGGHRAARGEIAGWRTLQ</sequence>
<dbReference type="EMBL" id="KU641384">
    <property type="protein sequence ID" value="AMS38767.1"/>
    <property type="molecule type" value="Genomic_DNA"/>
</dbReference>
<organism evidence="1 2">
    <name type="scientific">Zebra finch circovirus</name>
    <dbReference type="NCBI Taxonomy" id="1642515"/>
    <lineage>
        <taxon>Viruses</taxon>
        <taxon>Monodnaviria</taxon>
        <taxon>Shotokuvirae</taxon>
        <taxon>Cressdnaviricota</taxon>
        <taxon>Arfiviricetes</taxon>
        <taxon>Cirlivirales</taxon>
        <taxon>Circoviridae</taxon>
        <taxon>Circovirus</taxon>
        <taxon>Circovirus zebrafinch</taxon>
    </lineage>
</organism>
<evidence type="ECO:0000313" key="1">
    <source>
        <dbReference type="EMBL" id="AMS38767.1"/>
    </source>
</evidence>
<evidence type="ECO:0000313" key="2">
    <source>
        <dbReference type="Proteomes" id="UP000116019"/>
    </source>
</evidence>